<dbReference type="RefSeq" id="WP_210759044.1">
    <property type="nucleotide sequence ID" value="NZ_CP060139.1"/>
</dbReference>
<dbReference type="Proteomes" id="UP000516305">
    <property type="component" value="Chromosome"/>
</dbReference>
<accession>A0A7H0VFL9</accession>
<keyword evidence="2" id="KW-1185">Reference proteome</keyword>
<dbReference type="PROSITE" id="PS51257">
    <property type="entry name" value="PROKAR_LIPOPROTEIN"/>
    <property type="match status" value="1"/>
</dbReference>
<organism evidence="1 2">
    <name type="scientific">Croceimicrobium hydrocarbonivorans</name>
    <dbReference type="NCBI Taxonomy" id="2761580"/>
    <lineage>
        <taxon>Bacteria</taxon>
        <taxon>Pseudomonadati</taxon>
        <taxon>Bacteroidota</taxon>
        <taxon>Flavobacteriia</taxon>
        <taxon>Flavobacteriales</taxon>
        <taxon>Owenweeksiaceae</taxon>
        <taxon>Croceimicrobium</taxon>
    </lineage>
</organism>
<name>A0A7H0VFL9_9FLAO</name>
<proteinExistence type="predicted"/>
<dbReference type="AlphaFoldDB" id="A0A7H0VFL9"/>
<evidence type="ECO:0000313" key="1">
    <source>
        <dbReference type="EMBL" id="QNR24517.1"/>
    </source>
</evidence>
<dbReference type="EMBL" id="CP060139">
    <property type="protein sequence ID" value="QNR24517.1"/>
    <property type="molecule type" value="Genomic_DNA"/>
</dbReference>
<protein>
    <submittedName>
        <fullName evidence="1">Uncharacterized protein</fullName>
    </submittedName>
</protein>
<sequence length="192" mass="22260">MLRNILIIIALVLLQSCSKEEIPVKGSLHFKGKTYELARHRVNYRYAVNSIYSSGYLYELFLYTKGMVPIYSANGTEYKLAGSGSVFRFKIVAPNKMKLDKARYMSSWLDDQPSEAEEYFLYDVDVEEYIDGKFKIRHYANYQGWLDLDINSKISLETDSIWALNQESGLRESFMSLRYNSAFEGINDLSFP</sequence>
<dbReference type="KEGG" id="chyd:H4K34_01345"/>
<reference evidence="1 2" key="1">
    <citation type="submission" date="2020-08" db="EMBL/GenBank/DDBJ databases">
        <title>Croceimicrobium hydrocarbonivorans gen. nov., sp. nov., a novel marine bacterium isolated from a bacterial consortium that degrades polyethylene terephthalate.</title>
        <authorList>
            <person name="Liu R."/>
        </authorList>
    </citation>
    <scope>NUCLEOTIDE SEQUENCE [LARGE SCALE GENOMIC DNA]</scope>
    <source>
        <strain evidence="1 2">A20-9</strain>
    </source>
</reference>
<gene>
    <name evidence="1" type="ORF">H4K34_01345</name>
</gene>
<evidence type="ECO:0000313" key="2">
    <source>
        <dbReference type="Proteomes" id="UP000516305"/>
    </source>
</evidence>